<evidence type="ECO:0000313" key="2">
    <source>
        <dbReference type="Proteomes" id="UP001320876"/>
    </source>
</evidence>
<reference evidence="1 2" key="1">
    <citation type="submission" date="2022-10" db="EMBL/GenBank/DDBJ databases">
        <title>Luteolibacter arcticus strain CCTCC AB 2014275, whole genome shotgun sequencing project.</title>
        <authorList>
            <person name="Zhao G."/>
            <person name="Shen L."/>
        </authorList>
    </citation>
    <scope>NUCLEOTIDE SEQUENCE [LARGE SCALE GENOMIC DNA]</scope>
    <source>
        <strain evidence="1 2">CCTCC AB 2014275</strain>
    </source>
</reference>
<dbReference type="EMBL" id="JAPDDT010000005">
    <property type="protein sequence ID" value="MCW1923582.1"/>
    <property type="molecule type" value="Genomic_DNA"/>
</dbReference>
<dbReference type="Proteomes" id="UP001320876">
    <property type="component" value="Unassembled WGS sequence"/>
</dbReference>
<name>A0ABT3GJB3_9BACT</name>
<keyword evidence="2" id="KW-1185">Reference proteome</keyword>
<organism evidence="1 2">
    <name type="scientific">Luteolibacter arcticus</name>
    <dbReference type="NCBI Taxonomy" id="1581411"/>
    <lineage>
        <taxon>Bacteria</taxon>
        <taxon>Pseudomonadati</taxon>
        <taxon>Verrucomicrobiota</taxon>
        <taxon>Verrucomicrobiia</taxon>
        <taxon>Verrucomicrobiales</taxon>
        <taxon>Verrucomicrobiaceae</taxon>
        <taxon>Luteolibacter</taxon>
    </lineage>
</organism>
<proteinExistence type="predicted"/>
<accession>A0ABT3GJB3</accession>
<gene>
    <name evidence="1" type="ORF">OKA05_13540</name>
</gene>
<protein>
    <submittedName>
        <fullName evidence="1">Uncharacterized protein</fullName>
    </submittedName>
</protein>
<comment type="caution">
    <text evidence="1">The sequence shown here is derived from an EMBL/GenBank/DDBJ whole genome shotgun (WGS) entry which is preliminary data.</text>
</comment>
<sequence length="192" mass="21010">MKIALIAGILLTIHRVSAVDFGKLSDGQSGRFISTEANPSFHSVPNTEASWIWVLRDIKAIPHPSTADTWIFSGELRHFNVGTAMEGYPIFFGGPDRLPSLAAVTDSQGKFSFTLHSSAKKSIPMRALTFDPTTEKSWIFVGGLIEQESQSPLDSVSIYQGRFRLKAGSHTWRYPVGDLLKTSERGAATDGP</sequence>
<evidence type="ECO:0000313" key="1">
    <source>
        <dbReference type="EMBL" id="MCW1923582.1"/>
    </source>
</evidence>
<dbReference type="RefSeq" id="WP_264487691.1">
    <property type="nucleotide sequence ID" value="NZ_JAPDDT010000005.1"/>
</dbReference>